<dbReference type="AlphaFoldDB" id="A0A9X2JJ42"/>
<keyword evidence="2" id="KW-1185">Reference proteome</keyword>
<dbReference type="InterPro" id="IPR026405">
    <property type="entry name" value="Chlam/Ver/Plancto_rRNA"/>
</dbReference>
<organism evidence="1 2">
    <name type="scientific">Aeoliella straminimaris</name>
    <dbReference type="NCBI Taxonomy" id="2954799"/>
    <lineage>
        <taxon>Bacteria</taxon>
        <taxon>Pseudomonadati</taxon>
        <taxon>Planctomycetota</taxon>
        <taxon>Planctomycetia</taxon>
        <taxon>Pirellulales</taxon>
        <taxon>Lacipirellulaceae</taxon>
        <taxon>Aeoliella</taxon>
    </lineage>
</organism>
<name>A0A9X2JJ42_9BACT</name>
<gene>
    <name evidence="1" type="ORF">NG895_25160</name>
</gene>
<dbReference type="NCBIfam" id="TIGR04137">
    <property type="entry name" value="Chlam_Ver_rRNA"/>
    <property type="match status" value="1"/>
</dbReference>
<dbReference type="RefSeq" id="WP_252855314.1">
    <property type="nucleotide sequence ID" value="NZ_JAMXLR010000090.1"/>
</dbReference>
<dbReference type="Proteomes" id="UP001155241">
    <property type="component" value="Unassembled WGS sequence"/>
</dbReference>
<comment type="caution">
    <text evidence="1">The sequence shown here is derived from an EMBL/GenBank/DDBJ whole genome shotgun (WGS) entry which is preliminary data.</text>
</comment>
<sequence>MTIDKSLKVKRGMNTNRSVLTRVERLKVLQDSGRWDEGDSPLGLPKVRVRKLTMKKKKKKAKEDEDE</sequence>
<accession>A0A9X2JJ42</accession>
<dbReference type="EMBL" id="JAMXLR010000090">
    <property type="protein sequence ID" value="MCO6047202.1"/>
    <property type="molecule type" value="Genomic_DNA"/>
</dbReference>
<proteinExistence type="predicted"/>
<evidence type="ECO:0000313" key="1">
    <source>
        <dbReference type="EMBL" id="MCO6047202.1"/>
    </source>
</evidence>
<protein>
    <submittedName>
        <fullName evidence="1">Small basic protein</fullName>
    </submittedName>
</protein>
<reference evidence="1" key="1">
    <citation type="submission" date="2022-06" db="EMBL/GenBank/DDBJ databases">
        <title>Aeoliella straminimaris, a novel planctomycete from sediments.</title>
        <authorList>
            <person name="Vitorino I.R."/>
            <person name="Lage O.M."/>
        </authorList>
    </citation>
    <scope>NUCLEOTIDE SEQUENCE</scope>
    <source>
        <strain evidence="1">ICT_H6.2</strain>
    </source>
</reference>
<evidence type="ECO:0000313" key="2">
    <source>
        <dbReference type="Proteomes" id="UP001155241"/>
    </source>
</evidence>